<dbReference type="PANTHER" id="PTHR48041:SF91">
    <property type="entry name" value="ABC TRANSPORTER G FAMILY MEMBER 28"/>
    <property type="match status" value="1"/>
</dbReference>
<keyword evidence="6 9" id="KW-1133">Transmembrane helix</keyword>
<gene>
    <name evidence="11" type="ORF">FOZ60_002918</name>
</gene>
<reference evidence="11 12" key="1">
    <citation type="submission" date="2020-04" db="EMBL/GenBank/DDBJ databases">
        <title>Perkinsus olseni comparative genomics.</title>
        <authorList>
            <person name="Bogema D.R."/>
        </authorList>
    </citation>
    <scope>NUCLEOTIDE SEQUENCE [LARGE SCALE GENOMIC DNA]</scope>
    <source>
        <strain evidence="11">00978-12</strain>
    </source>
</reference>
<organism evidence="11 12">
    <name type="scientific">Perkinsus olseni</name>
    <name type="common">Perkinsus atlanticus</name>
    <dbReference type="NCBI Taxonomy" id="32597"/>
    <lineage>
        <taxon>Eukaryota</taxon>
        <taxon>Sar</taxon>
        <taxon>Alveolata</taxon>
        <taxon>Perkinsozoa</taxon>
        <taxon>Perkinsea</taxon>
        <taxon>Perkinsida</taxon>
        <taxon>Perkinsidae</taxon>
        <taxon>Perkinsus</taxon>
    </lineage>
</organism>
<feature type="transmembrane region" description="Helical" evidence="9">
    <location>
        <begin position="685"/>
        <end position="707"/>
    </location>
</feature>
<evidence type="ECO:0000256" key="8">
    <source>
        <dbReference type="SAM" id="MobiDB-lite"/>
    </source>
</evidence>
<dbReference type="EMBL" id="JABANP010000155">
    <property type="protein sequence ID" value="KAF4688315.1"/>
    <property type="molecule type" value="Genomic_DNA"/>
</dbReference>
<dbReference type="InterPro" id="IPR027417">
    <property type="entry name" value="P-loop_NTPase"/>
</dbReference>
<protein>
    <recommendedName>
        <fullName evidence="10">ABC transporter domain-containing protein</fullName>
    </recommendedName>
</protein>
<dbReference type="InterPro" id="IPR003593">
    <property type="entry name" value="AAA+_ATPase"/>
</dbReference>
<dbReference type="InterPro" id="IPR043926">
    <property type="entry name" value="ABCG_dom"/>
</dbReference>
<dbReference type="Pfam" id="PF00005">
    <property type="entry name" value="ABC_tran"/>
    <property type="match status" value="1"/>
</dbReference>
<feature type="transmembrane region" description="Helical" evidence="9">
    <location>
        <begin position="137"/>
        <end position="159"/>
    </location>
</feature>
<evidence type="ECO:0000313" key="12">
    <source>
        <dbReference type="Proteomes" id="UP000541610"/>
    </source>
</evidence>
<dbReference type="FunFam" id="3.40.50.300:FF:000367">
    <property type="entry name" value="ABC transporter G family member 24"/>
    <property type="match status" value="1"/>
</dbReference>
<feature type="transmembrane region" description="Helical" evidence="9">
    <location>
        <begin position="754"/>
        <end position="773"/>
    </location>
</feature>
<dbReference type="InterPro" id="IPR017871">
    <property type="entry name" value="ABC_transporter-like_CS"/>
</dbReference>
<dbReference type="GO" id="GO:0016887">
    <property type="term" value="F:ATP hydrolysis activity"/>
    <property type="evidence" value="ECO:0007669"/>
    <property type="project" value="InterPro"/>
</dbReference>
<evidence type="ECO:0000256" key="6">
    <source>
        <dbReference type="ARBA" id="ARBA00022989"/>
    </source>
</evidence>
<dbReference type="GO" id="GO:0005524">
    <property type="term" value="F:ATP binding"/>
    <property type="evidence" value="ECO:0007669"/>
    <property type="project" value="UniProtKB-KW"/>
</dbReference>
<dbReference type="SUPFAM" id="SSF52540">
    <property type="entry name" value="P-loop containing nucleoside triphosphate hydrolases"/>
    <property type="match status" value="1"/>
</dbReference>
<evidence type="ECO:0000256" key="3">
    <source>
        <dbReference type="ARBA" id="ARBA00022692"/>
    </source>
</evidence>
<dbReference type="SMART" id="SM00382">
    <property type="entry name" value="AAA"/>
    <property type="match status" value="1"/>
</dbReference>
<feature type="transmembrane region" description="Helical" evidence="9">
    <location>
        <begin position="642"/>
        <end position="665"/>
    </location>
</feature>
<comment type="caution">
    <text evidence="11">The sequence shown here is derived from an EMBL/GenBank/DDBJ whole genome shotgun (WGS) entry which is preliminary data.</text>
</comment>
<keyword evidence="5" id="KW-0067">ATP-binding</keyword>
<dbReference type="AlphaFoldDB" id="A0A7J6NWW8"/>
<keyword evidence="3 9" id="KW-0812">Transmembrane</keyword>
<dbReference type="CDD" id="cd03213">
    <property type="entry name" value="ABCG_EPDR"/>
    <property type="match status" value="1"/>
</dbReference>
<dbReference type="PROSITE" id="PS50893">
    <property type="entry name" value="ABC_TRANSPORTER_2"/>
    <property type="match status" value="1"/>
</dbReference>
<keyword evidence="2" id="KW-0813">Transport</keyword>
<feature type="domain" description="ABC transporter" evidence="10">
    <location>
        <begin position="213"/>
        <end position="456"/>
    </location>
</feature>
<evidence type="ECO:0000259" key="10">
    <source>
        <dbReference type="PROSITE" id="PS50893"/>
    </source>
</evidence>
<feature type="compositionally biased region" description="Low complexity" evidence="8">
    <location>
        <begin position="933"/>
        <end position="958"/>
    </location>
</feature>
<feature type="compositionally biased region" description="Basic and acidic residues" evidence="8">
    <location>
        <begin position="922"/>
        <end position="932"/>
    </location>
</feature>
<sequence>MDWVPQHELTLLHSVLLLYNISLSKYTYYSSMSNGGYCPIGGKCNNPEYCAEGSIFEQSNQAGVCRSCGLDVVKAGYYCANGTSSICPPGYFCPIAGTSGPIPCPEGYFCKQGFAEPVSCPWYSQCPRGATNQIPTWGAIFIIVVIGIIVAAFSIWLWLYRRQKEKNATSQGAAHQRTTEIYNSVVQALTGVYLQSQRMQGFTNDIKYTPVDIRFEHLSMTLKWGTRRRILQDVTGEFPAGSLSAVMGPSGGGKTTFMNALSNRAPYGDVTGKIWVNGFEGNFGEYPKQLGFVPQDDIMFDRLTVYQNLYYSAMVRLPEDMPREKKLKIIEDVIQVLDLEQVRHTIVGSPGRRGISGGQKKRVNIGIELVAYPRVLFLDEPTSGLDSAASMAVTKCLARMRTLGITVVCVIHQPRYAIFRQFTHCLLLGKGGRTVYVGKTSQAEDYFVSHGFRIPRGENVADWFIDIISGGVDHHLPDGSVDRDFKKEDLFDYWTDYQMQQAENPQNARPVPSFSRTVSVRSLGATNSENSGIFQSQDELRNRLCELLDAEPDEDLTPQQIYRLARLFEIECDLSEARELYRVLKAEQGEVTCESFAAMIHGGATEQVHLESRQVLPDLSRLKDRQIATVGQQLGHFVSRNVALISLGQVFLDLCLNFLSAVIIGTTVQRTNGYDMMANNNMMGLMFFAIMIGSGSLQVYGFEFLAFERDASAGTSVLAYWASKTLCHLLDTFLFTLIFTATWVLIIQANYNGAYAYCIFFVFAWWVTGFGQLMTVVFPLAISLLLAVIVPVEFVTMFGGVSPPISSDGFFQKAATYFGCGYYATELLTMAEFTALPSNILDLDDVAETVHSLKYGTSYYVLRDFCILFGMGLIWRLFTLAWLQIIVKYRRDGLDSMLPWLAHLIDYFNGKFNPVVKDARSHDNKEIEEKKSSSGNDLTSSSSSDSSDSQSDTTEASTAQPGTERISYAV</sequence>
<proteinExistence type="predicted"/>
<evidence type="ECO:0000256" key="5">
    <source>
        <dbReference type="ARBA" id="ARBA00022840"/>
    </source>
</evidence>
<evidence type="ECO:0000313" key="11">
    <source>
        <dbReference type="EMBL" id="KAF4688315.1"/>
    </source>
</evidence>
<dbReference type="GO" id="GO:0140359">
    <property type="term" value="F:ABC-type transporter activity"/>
    <property type="evidence" value="ECO:0007669"/>
    <property type="project" value="InterPro"/>
</dbReference>
<feature type="transmembrane region" description="Helical" evidence="9">
    <location>
        <begin position="728"/>
        <end position="748"/>
    </location>
</feature>
<dbReference type="PROSITE" id="PS00211">
    <property type="entry name" value="ABC_TRANSPORTER_1"/>
    <property type="match status" value="1"/>
</dbReference>
<feature type="region of interest" description="Disordered" evidence="8">
    <location>
        <begin position="922"/>
        <end position="970"/>
    </location>
</feature>
<evidence type="ECO:0000256" key="4">
    <source>
        <dbReference type="ARBA" id="ARBA00022741"/>
    </source>
</evidence>
<evidence type="ECO:0000256" key="7">
    <source>
        <dbReference type="ARBA" id="ARBA00023136"/>
    </source>
</evidence>
<keyword evidence="4" id="KW-0547">Nucleotide-binding</keyword>
<dbReference type="Gene3D" id="3.40.50.300">
    <property type="entry name" value="P-loop containing nucleotide triphosphate hydrolases"/>
    <property type="match status" value="1"/>
</dbReference>
<evidence type="ECO:0000256" key="9">
    <source>
        <dbReference type="SAM" id="Phobius"/>
    </source>
</evidence>
<evidence type="ECO:0000256" key="2">
    <source>
        <dbReference type="ARBA" id="ARBA00022448"/>
    </source>
</evidence>
<evidence type="ECO:0000256" key="1">
    <source>
        <dbReference type="ARBA" id="ARBA00004141"/>
    </source>
</evidence>
<dbReference type="OrthoDB" id="184675at2759"/>
<keyword evidence="7 9" id="KW-0472">Membrane</keyword>
<dbReference type="PANTHER" id="PTHR48041">
    <property type="entry name" value="ABC TRANSPORTER G FAMILY MEMBER 28"/>
    <property type="match status" value="1"/>
</dbReference>
<dbReference type="Pfam" id="PF19055">
    <property type="entry name" value="ABC2_membrane_7"/>
    <property type="match status" value="2"/>
</dbReference>
<feature type="transmembrane region" description="Helical" evidence="9">
    <location>
        <begin position="867"/>
        <end position="887"/>
    </location>
</feature>
<name>A0A7J6NWW8_PEROL</name>
<dbReference type="InterPro" id="IPR050352">
    <property type="entry name" value="ABCG_transporters"/>
</dbReference>
<comment type="subcellular location">
    <subcellularLocation>
        <location evidence="1">Membrane</location>
        <topology evidence="1">Multi-pass membrane protein</topology>
    </subcellularLocation>
</comment>
<dbReference type="GO" id="GO:0016020">
    <property type="term" value="C:membrane"/>
    <property type="evidence" value="ECO:0007669"/>
    <property type="project" value="UniProtKB-SubCell"/>
</dbReference>
<feature type="transmembrane region" description="Helical" evidence="9">
    <location>
        <begin position="780"/>
        <end position="801"/>
    </location>
</feature>
<dbReference type="Proteomes" id="UP000541610">
    <property type="component" value="Unassembled WGS sequence"/>
</dbReference>
<accession>A0A7J6NWW8</accession>
<dbReference type="InterPro" id="IPR003439">
    <property type="entry name" value="ABC_transporter-like_ATP-bd"/>
</dbReference>